<evidence type="ECO:0000256" key="1">
    <source>
        <dbReference type="SAM" id="MobiDB-lite"/>
    </source>
</evidence>
<feature type="transmembrane region" description="Helical" evidence="2">
    <location>
        <begin position="109"/>
        <end position="130"/>
    </location>
</feature>
<keyword evidence="2" id="KW-0812">Transmembrane</keyword>
<feature type="compositionally biased region" description="Basic and acidic residues" evidence="1">
    <location>
        <begin position="523"/>
        <end position="541"/>
    </location>
</feature>
<proteinExistence type="predicted"/>
<accession>A0A7I7L0J8</accession>
<feature type="transmembrane region" description="Helical" evidence="2">
    <location>
        <begin position="298"/>
        <end position="317"/>
    </location>
</feature>
<feature type="domain" description="DUF7937" evidence="3">
    <location>
        <begin position="43"/>
        <end position="470"/>
    </location>
</feature>
<feature type="transmembrane region" description="Helical" evidence="2">
    <location>
        <begin position="259"/>
        <end position="278"/>
    </location>
</feature>
<reference evidence="4 5" key="1">
    <citation type="journal article" date="2019" name="Emerg. Microbes Infect.">
        <title>Comprehensive subspecies identification of 175 nontuberculous mycobacteria species based on 7547 genomic profiles.</title>
        <authorList>
            <person name="Matsumoto Y."/>
            <person name="Kinjo T."/>
            <person name="Motooka D."/>
            <person name="Nabeya D."/>
            <person name="Jung N."/>
            <person name="Uechi K."/>
            <person name="Horii T."/>
            <person name="Iida T."/>
            <person name="Fujita J."/>
            <person name="Nakamura S."/>
        </authorList>
    </citation>
    <scope>NUCLEOTIDE SEQUENCE [LARGE SCALE GENOMIC DNA]</scope>
    <source>
        <strain evidence="4 5">JCM 12404</strain>
    </source>
</reference>
<protein>
    <recommendedName>
        <fullName evidence="3">DUF7937 domain-containing protein</fullName>
    </recommendedName>
</protein>
<dbReference type="Proteomes" id="UP000465866">
    <property type="component" value="Chromosome"/>
</dbReference>
<dbReference type="KEGG" id="mcoo:MCOO_36780"/>
<dbReference type="AlphaFoldDB" id="A0A7I7L0J8"/>
<evidence type="ECO:0000259" key="3">
    <source>
        <dbReference type="Pfam" id="PF25592"/>
    </source>
</evidence>
<feature type="compositionally biased region" description="Pro residues" evidence="1">
    <location>
        <begin position="24"/>
        <end position="34"/>
    </location>
</feature>
<name>A0A7I7L0J8_9MYCO</name>
<dbReference type="EMBL" id="AP022569">
    <property type="protein sequence ID" value="BBX47663.1"/>
    <property type="molecule type" value="Genomic_DNA"/>
</dbReference>
<feature type="transmembrane region" description="Helical" evidence="2">
    <location>
        <begin position="47"/>
        <end position="67"/>
    </location>
</feature>
<evidence type="ECO:0000313" key="5">
    <source>
        <dbReference type="Proteomes" id="UP000465866"/>
    </source>
</evidence>
<keyword evidence="5" id="KW-1185">Reference proteome</keyword>
<feature type="transmembrane region" description="Helical" evidence="2">
    <location>
        <begin position="371"/>
        <end position="388"/>
    </location>
</feature>
<evidence type="ECO:0000313" key="4">
    <source>
        <dbReference type="EMBL" id="BBX47663.1"/>
    </source>
</evidence>
<feature type="transmembrane region" description="Helical" evidence="2">
    <location>
        <begin position="183"/>
        <end position="202"/>
    </location>
</feature>
<organism evidence="4 5">
    <name type="scientific">Mycobacterium cookii</name>
    <dbReference type="NCBI Taxonomy" id="1775"/>
    <lineage>
        <taxon>Bacteria</taxon>
        <taxon>Bacillati</taxon>
        <taxon>Actinomycetota</taxon>
        <taxon>Actinomycetes</taxon>
        <taxon>Mycobacteriales</taxon>
        <taxon>Mycobacteriaceae</taxon>
        <taxon>Mycobacterium</taxon>
    </lineage>
</organism>
<feature type="transmembrane region" description="Helical" evidence="2">
    <location>
        <begin position="338"/>
        <end position="365"/>
    </location>
</feature>
<evidence type="ECO:0000256" key="2">
    <source>
        <dbReference type="SAM" id="Phobius"/>
    </source>
</evidence>
<dbReference type="InterPro" id="IPR057697">
    <property type="entry name" value="DUF7937"/>
</dbReference>
<feature type="compositionally biased region" description="Polar residues" evidence="1">
    <location>
        <begin position="9"/>
        <end position="19"/>
    </location>
</feature>
<dbReference type="Pfam" id="PF25592">
    <property type="entry name" value="DUF7937"/>
    <property type="match status" value="1"/>
</dbReference>
<feature type="region of interest" description="Disordered" evidence="1">
    <location>
        <begin position="1"/>
        <end position="38"/>
    </location>
</feature>
<feature type="region of interest" description="Disordered" evidence="1">
    <location>
        <begin position="477"/>
        <end position="604"/>
    </location>
</feature>
<gene>
    <name evidence="4" type="ORF">MCOO_36780</name>
</gene>
<sequence length="604" mass="63490">MSQRHDDPATQNFATQRLSAGQGAPPPPRHPAPNEPSAKRWNIGRDVVAGVLLLIAPLFPWNLYFGIGIPHSSGALFALLAVVTVLSLAAVAVTYAIGSRPGNSLAGRLRVALSAPYILLVAGVVGFDVVQTIRYGGSGNVPGGVGPGAWLGISGALLSAQPSITGTATDDGSLRKWPMSARIVGYTSIALAALAVLFNLFWRTKAALPGSADSSGFGKQNMAIIATAVVYGVVALVPVVVAARWILQSSSRSSRLATIALGASTLTAGVVVWVLPVGREIDGFHGIAQNTSTAGVGFEGYLAWVAAAAIFAPLTLLRVATNQQIDRGIWRVAARKGLLLIAIWCLASALMRATDVIVAAVLHLSRSPYDSAAMATFDVLTAALAIWLRGNLLSRFFPVAVISSLCGVLLVLSVSRIVLGIALSPRIAGTPTGGGNPVYGNNLAQQITSTFDAVLSGLALCILVVAIITARFVQRRPPAKGKGDNQIRPVGSDAETTRLRIPGAAESTAPLRQQPTPPPRIHRPTEQPTRRIDVRSGREDATQQLSTRAPRIFRSDDRRQRPIAPPPQRPGQQSSTSAPKIHRPQPNPNERPGRGPTRDGGFPS</sequence>
<feature type="transmembrane region" description="Helical" evidence="2">
    <location>
        <begin position="74"/>
        <end position="97"/>
    </location>
</feature>
<feature type="transmembrane region" description="Helical" evidence="2">
    <location>
        <begin position="453"/>
        <end position="473"/>
    </location>
</feature>
<keyword evidence="2" id="KW-0472">Membrane</keyword>
<keyword evidence="2" id="KW-1133">Transmembrane helix</keyword>
<feature type="transmembrane region" description="Helical" evidence="2">
    <location>
        <begin position="222"/>
        <end position="247"/>
    </location>
</feature>
<feature type="transmembrane region" description="Helical" evidence="2">
    <location>
        <begin position="400"/>
        <end position="423"/>
    </location>
</feature>